<dbReference type="Pfam" id="PF25273">
    <property type="entry name" value="DUF7869"/>
    <property type="match status" value="1"/>
</dbReference>
<dbReference type="Proteomes" id="UP000694845">
    <property type="component" value="Unplaced"/>
</dbReference>
<sequence length="960" mass="110632">MYCIKYMYCTCTNMHVRELVDSGLACRPSQWTSYRSVQMLAAVAISPRGHRRNYKYMYKLRSFFATKKANLQNQKGTAQCQNYRLAYCTCLQTCTVHARSGCRYQPIQHSMTCLNYFLYKYDKENMKDWTMDVSGFAGTSTSSVHQLNLTDTEPLNCSNLSDTETESNCNVTDCDPLEVSKFSSVTDTEPVFWSGSEDSFSSEGSFSELNSSTPSKPSSSNAVLELQVSPVGSHFLPGSKRCQREPIEILLDKCCENKCLKTLSLLDVELCLLEVQDLGSTQQRQFIVDNIRDKCQFLQNQDGKRLVKSRFLVHGKPVCEKAWCLAYGFTYRRYLKCVKMVEEGIKQVIHGNSNRQRMNEKTTQALGWMKFLFGRIGDWLPHKSAVHLPPSYTKKSLYNRMVEEFCERGVQQVNIISYEYFTTIWADHLANFVIAKRSEFTECTTCTTLKERRGRALTDVEQKLVTDLMKQHASTVEHERRAYHTARERARCHPTDQTTIIIDGMDQSKTDVPHLIRRDKATVHLSRLPVHITGVLMHTATAEGRIPLVYLDHKEVPHDSNLTLHCLLQTLMRHQEKLGKTLFLQLDNCFRENKNRYVIGFAALLVELDIFEEVTMHFLPVGHTHEDVDQLFSCISSKIQRTNIYTLDDLEKTVRDSYTPIITLCPATPLLDVKTWLEPHLFGDYHHHSHPHWFKFSKVDGVCRMHWRIWVTTPWEPQQEPDSDNDEMDFHKGLRCLHSIPDLNSPPSWVQPCLEKVNLSALTKDILQSEGYKLRLPDCARSWWEKFLAKMKDLEKVPVSPTTWPVVQLKGSCSHIHQPVPLDLEEMQTAMAKEYPKVTIGHQGKVRERNVTLEATRSSIEEGQLVALHLDDRAKRPYIGKVMKINGETIEVQWFKGSWLKPWAEINLGVGKNRRPYTDKLPVESVILWGFSLTTRSCLNSATRTELRAKYAELDEKHMH</sequence>
<gene>
    <name evidence="3" type="primary">LOC110984676</name>
</gene>
<dbReference type="GeneID" id="110984676"/>
<dbReference type="PANTHER" id="PTHR33153">
    <property type="entry name" value="MYND-TYPE DOMAIN-CONTAINING PROTEIN"/>
    <property type="match status" value="1"/>
</dbReference>
<dbReference type="PANTHER" id="PTHR33153:SF3">
    <property type="entry name" value="TRAFFICKING PROTEIN PARTICLE COMPLEX SUBUNIT 11 DOMAIN-CONTAINING PROTEIN"/>
    <property type="match status" value="1"/>
</dbReference>
<evidence type="ECO:0000313" key="2">
    <source>
        <dbReference type="Proteomes" id="UP000694845"/>
    </source>
</evidence>
<protein>
    <submittedName>
        <fullName evidence="3">Uncharacterized protein LOC110984676 isoform X1</fullName>
    </submittedName>
</protein>
<dbReference type="AlphaFoldDB" id="A0A8B7Z558"/>
<accession>A0A8B7Z558</accession>
<feature type="domain" description="DUF7869" evidence="1">
    <location>
        <begin position="522"/>
        <end position="711"/>
    </location>
</feature>
<dbReference type="InterPro" id="IPR057191">
    <property type="entry name" value="DUF7869"/>
</dbReference>
<evidence type="ECO:0000313" key="3">
    <source>
        <dbReference type="RefSeq" id="XP_022100768.1"/>
    </source>
</evidence>
<proteinExistence type="predicted"/>
<reference evidence="3" key="1">
    <citation type="submission" date="2025-08" db="UniProtKB">
        <authorList>
            <consortium name="RefSeq"/>
        </authorList>
    </citation>
    <scope>IDENTIFICATION</scope>
</reference>
<keyword evidence="2" id="KW-1185">Reference proteome</keyword>
<dbReference type="KEGG" id="aplc:110984676"/>
<dbReference type="OrthoDB" id="6051974at2759"/>
<organism evidence="2 3">
    <name type="scientific">Acanthaster planci</name>
    <name type="common">Crown-of-thorns starfish</name>
    <dbReference type="NCBI Taxonomy" id="133434"/>
    <lineage>
        <taxon>Eukaryota</taxon>
        <taxon>Metazoa</taxon>
        <taxon>Echinodermata</taxon>
        <taxon>Eleutherozoa</taxon>
        <taxon>Asterozoa</taxon>
        <taxon>Asteroidea</taxon>
        <taxon>Valvatacea</taxon>
        <taxon>Valvatida</taxon>
        <taxon>Acanthasteridae</taxon>
        <taxon>Acanthaster</taxon>
    </lineage>
</organism>
<dbReference type="RefSeq" id="XP_022100768.1">
    <property type="nucleotide sequence ID" value="XM_022245076.1"/>
</dbReference>
<name>A0A8B7Z558_ACAPL</name>
<evidence type="ECO:0000259" key="1">
    <source>
        <dbReference type="Pfam" id="PF25273"/>
    </source>
</evidence>